<dbReference type="KEGG" id="ato:CIW82_00655"/>
<dbReference type="SUPFAM" id="SSF55031">
    <property type="entry name" value="Bacterial exopeptidase dimerisation domain"/>
    <property type="match status" value="1"/>
</dbReference>
<gene>
    <name evidence="4" type="ORF">CIW82_00655</name>
</gene>
<dbReference type="Pfam" id="PF07687">
    <property type="entry name" value="M20_dimer"/>
    <property type="match status" value="1"/>
</dbReference>
<dbReference type="PIRSF" id="PIRSF005962">
    <property type="entry name" value="Pept_M20D_amidohydro"/>
    <property type="match status" value="1"/>
</dbReference>
<feature type="binding site" evidence="2">
    <location>
        <position position="138"/>
    </location>
    <ligand>
        <name>Mn(2+)</name>
        <dbReference type="ChEBI" id="CHEBI:29035"/>
        <label>2</label>
    </ligand>
</feature>
<comment type="cofactor">
    <cofactor evidence="2">
        <name>Mn(2+)</name>
        <dbReference type="ChEBI" id="CHEBI:29035"/>
    </cofactor>
    <text evidence="2">The Mn(2+) ion enhances activity.</text>
</comment>
<name>A0A291PD79_9PROT</name>
<keyword evidence="2" id="KW-0464">Manganese</keyword>
<keyword evidence="2" id="KW-0479">Metal-binding</keyword>
<sequence length="391" mass="41560">MNHSVVTSLKETQPRFAAIRHDIHSHPELGFEEHRTAALVVEKLQEWGIEVHKGIGKTGVVGVLRRGNSNRSIGLRADMDALPLQEASGVAWRSQTSGLMHACGHDGHTTMLLAAAHHLVETRNFNGTVNFIFQPGEEGCGGAEAMLKDGLFDRFPCDSIYGLHNQPGLAIGHYQMTSGTAMAGGTFFDITLTGVGAHAARPEASVDPVIAVCQLATALQTIVSRIASPQEAVVFSITKLVGGNANNVIPQSASLGGTFRCMSRKMMTLVRERMERMTHEMAAAFGVTAEISYAGVFAPLVNDPEKTQLAASIAETLTSPASVNAKAPPVTGSEDFSFMLEQVPGAFIRVGNGDSAGLHNPAYDFNDEAIPYGAGLLVGLVEKTLCPEELS</sequence>
<keyword evidence="1 4" id="KW-0378">Hydrolase</keyword>
<evidence type="ECO:0000313" key="4">
    <source>
        <dbReference type="EMBL" id="ATJ89452.1"/>
    </source>
</evidence>
<dbReference type="SUPFAM" id="SSF53187">
    <property type="entry name" value="Zn-dependent exopeptidases"/>
    <property type="match status" value="1"/>
</dbReference>
<dbReference type="AlphaFoldDB" id="A0A291PD79"/>
<dbReference type="RefSeq" id="WP_086896601.1">
    <property type="nucleotide sequence ID" value="NZ_CP022699.1"/>
</dbReference>
<dbReference type="GO" id="GO:0046872">
    <property type="term" value="F:metal ion binding"/>
    <property type="evidence" value="ECO:0007669"/>
    <property type="project" value="UniProtKB-KW"/>
</dbReference>
<evidence type="ECO:0000256" key="1">
    <source>
        <dbReference type="ARBA" id="ARBA00022801"/>
    </source>
</evidence>
<proteinExistence type="predicted"/>
<organism evidence="4 5">
    <name type="scientific">Acetobacter tropicalis</name>
    <dbReference type="NCBI Taxonomy" id="104102"/>
    <lineage>
        <taxon>Bacteria</taxon>
        <taxon>Pseudomonadati</taxon>
        <taxon>Pseudomonadota</taxon>
        <taxon>Alphaproteobacteria</taxon>
        <taxon>Acetobacterales</taxon>
        <taxon>Acetobacteraceae</taxon>
        <taxon>Acetobacter</taxon>
    </lineage>
</organism>
<feature type="domain" description="Peptidase M20 dimerisation" evidence="3">
    <location>
        <begin position="187"/>
        <end position="260"/>
    </location>
</feature>
<dbReference type="Gene3D" id="3.40.630.10">
    <property type="entry name" value="Zn peptidases"/>
    <property type="match status" value="1"/>
</dbReference>
<dbReference type="GO" id="GO:0019877">
    <property type="term" value="P:diaminopimelate biosynthetic process"/>
    <property type="evidence" value="ECO:0007669"/>
    <property type="project" value="UniProtKB-ARBA"/>
</dbReference>
<evidence type="ECO:0000313" key="5">
    <source>
        <dbReference type="Proteomes" id="UP000220394"/>
    </source>
</evidence>
<dbReference type="PANTHER" id="PTHR11014">
    <property type="entry name" value="PEPTIDASE M20 FAMILY MEMBER"/>
    <property type="match status" value="1"/>
</dbReference>
<dbReference type="FunFam" id="3.30.70.360:FF:000001">
    <property type="entry name" value="N-acetyldiaminopimelate deacetylase"/>
    <property type="match status" value="1"/>
</dbReference>
<dbReference type="InterPro" id="IPR002933">
    <property type="entry name" value="Peptidase_M20"/>
</dbReference>
<dbReference type="NCBIfam" id="TIGR01891">
    <property type="entry name" value="amidohydrolases"/>
    <property type="match status" value="1"/>
</dbReference>
<dbReference type="InterPro" id="IPR011650">
    <property type="entry name" value="Peptidase_M20_dimer"/>
</dbReference>
<evidence type="ECO:0000259" key="3">
    <source>
        <dbReference type="Pfam" id="PF07687"/>
    </source>
</evidence>
<feature type="binding site" evidence="2">
    <location>
        <position position="164"/>
    </location>
    <ligand>
        <name>Mn(2+)</name>
        <dbReference type="ChEBI" id="CHEBI:29035"/>
        <label>2</label>
    </ligand>
</feature>
<accession>A0A291PD79</accession>
<dbReference type="InterPro" id="IPR036264">
    <property type="entry name" value="Bact_exopeptidase_dim_dom"/>
</dbReference>
<dbReference type="InterPro" id="IPR017439">
    <property type="entry name" value="Amidohydrolase"/>
</dbReference>
<dbReference type="Gene3D" id="3.30.70.360">
    <property type="match status" value="1"/>
</dbReference>
<dbReference type="EMBL" id="CP022699">
    <property type="protein sequence ID" value="ATJ89452.1"/>
    <property type="molecule type" value="Genomic_DNA"/>
</dbReference>
<dbReference type="Pfam" id="PF01546">
    <property type="entry name" value="Peptidase_M20"/>
    <property type="match status" value="1"/>
</dbReference>
<feature type="binding site" evidence="2">
    <location>
        <position position="103"/>
    </location>
    <ligand>
        <name>Mn(2+)</name>
        <dbReference type="ChEBI" id="CHEBI:29035"/>
        <label>2</label>
    </ligand>
</feature>
<feature type="binding site" evidence="2">
    <location>
        <position position="359"/>
    </location>
    <ligand>
        <name>Mn(2+)</name>
        <dbReference type="ChEBI" id="CHEBI:29035"/>
        <label>2</label>
    </ligand>
</feature>
<feature type="binding site" evidence="2">
    <location>
        <position position="105"/>
    </location>
    <ligand>
        <name>Mn(2+)</name>
        <dbReference type="ChEBI" id="CHEBI:29035"/>
        <label>2</label>
    </ligand>
</feature>
<dbReference type="CDD" id="cd05666">
    <property type="entry name" value="M20_Acy1-like"/>
    <property type="match status" value="1"/>
</dbReference>
<evidence type="ECO:0000256" key="2">
    <source>
        <dbReference type="PIRSR" id="PIRSR005962-1"/>
    </source>
</evidence>
<dbReference type="GO" id="GO:0050118">
    <property type="term" value="F:N-acetyldiaminopimelate deacetylase activity"/>
    <property type="evidence" value="ECO:0007669"/>
    <property type="project" value="UniProtKB-ARBA"/>
</dbReference>
<protein>
    <submittedName>
        <fullName evidence="4">Amidohydrolase</fullName>
    </submittedName>
</protein>
<reference evidence="4 5" key="1">
    <citation type="submission" date="2017-08" db="EMBL/GenBank/DDBJ databases">
        <title>Complete Genome Sequence of Acetobacter tropicalis Oregon-R-modENCODE STRAIN BDGP1, an acetic acid bacterium isolated from Drosophila melanogaster gut.</title>
        <authorList>
            <person name="Wan K.H."/>
            <person name="Yu C."/>
            <person name="Park S."/>
            <person name="Hammonds A.S."/>
            <person name="Booth B.W."/>
            <person name="Celniker S.E."/>
        </authorList>
    </citation>
    <scope>NUCLEOTIDE SEQUENCE [LARGE SCALE GENOMIC DNA]</scope>
    <source>
        <strain evidence="4 5">BDGP1</strain>
    </source>
</reference>
<dbReference type="Proteomes" id="UP000220394">
    <property type="component" value="Chromosome"/>
</dbReference>
<dbReference type="PANTHER" id="PTHR11014:SF63">
    <property type="entry name" value="METALLOPEPTIDASE, PUTATIVE (AFU_ORTHOLOGUE AFUA_6G09600)-RELATED"/>
    <property type="match status" value="1"/>
</dbReference>